<dbReference type="EMBL" id="AMXN01000002">
    <property type="protein sequence ID" value="ELS62219.1"/>
    <property type="molecule type" value="Genomic_DNA"/>
</dbReference>
<sequence>MKIELEQSDIERITNDVIANVSAALIPKIQEMISVLSSQDQLLTKKEVYEGILKCTARTAEELYFSQPDFPVFELPGRPGSGKTQQRFSRRAVEAWIAQKNCTRAERIG</sequence>
<protein>
    <submittedName>
        <fullName evidence="1">Uncharacterized protein</fullName>
    </submittedName>
</protein>
<dbReference type="AlphaFoldDB" id="A0A9W5LK33"/>
<proteinExistence type="predicted"/>
<name>A0A9W5LK33_9BACI</name>
<dbReference type="RefSeq" id="WP_003237453.1">
    <property type="nucleotide sequence ID" value="NZ_AMXN01000002.1"/>
</dbReference>
<reference evidence="1 2" key="1">
    <citation type="journal article" date="2014" name="Syst. Appl. Microbiol.">
        <title>Genomic insights into the taxonomic status of the three subspecies of Bacillus subtilis.</title>
        <authorList>
            <person name="Yi H."/>
            <person name="Chun J."/>
            <person name="Cha C.J."/>
        </authorList>
    </citation>
    <scope>NUCLEOTIDE SEQUENCE [LARGE SCALE GENOMIC DNA]</scope>
    <source>
        <strain evidence="1 2">KCTC 13429</strain>
    </source>
</reference>
<gene>
    <name evidence="1" type="ORF">BSI_12980</name>
</gene>
<keyword evidence="2" id="KW-1185">Reference proteome</keyword>
<organism evidence="1 2">
    <name type="scientific">Bacillus inaquosorum KCTC 13429</name>
    <dbReference type="NCBI Taxonomy" id="1236548"/>
    <lineage>
        <taxon>Bacteria</taxon>
        <taxon>Bacillati</taxon>
        <taxon>Bacillota</taxon>
        <taxon>Bacilli</taxon>
        <taxon>Bacillales</taxon>
        <taxon>Bacillaceae</taxon>
        <taxon>Bacillus</taxon>
    </lineage>
</organism>
<evidence type="ECO:0000313" key="2">
    <source>
        <dbReference type="Proteomes" id="UP000011182"/>
    </source>
</evidence>
<dbReference type="Proteomes" id="UP000011182">
    <property type="component" value="Unassembled WGS sequence"/>
</dbReference>
<comment type="caution">
    <text evidence="1">The sequence shown here is derived from an EMBL/GenBank/DDBJ whole genome shotgun (WGS) entry which is preliminary data.</text>
</comment>
<evidence type="ECO:0000313" key="1">
    <source>
        <dbReference type="EMBL" id="ELS62219.1"/>
    </source>
</evidence>
<accession>A0A9W5LK33</accession>